<organism evidence="2 3">
    <name type="scientific">Phreatobacter stygius</name>
    <dbReference type="NCBI Taxonomy" id="1940610"/>
    <lineage>
        <taxon>Bacteria</taxon>
        <taxon>Pseudomonadati</taxon>
        <taxon>Pseudomonadota</taxon>
        <taxon>Alphaproteobacteria</taxon>
        <taxon>Hyphomicrobiales</taxon>
        <taxon>Phreatobacteraceae</taxon>
        <taxon>Phreatobacter</taxon>
    </lineage>
</organism>
<evidence type="ECO:0000256" key="1">
    <source>
        <dbReference type="SAM" id="MobiDB-lite"/>
    </source>
</evidence>
<feature type="compositionally biased region" description="Basic and acidic residues" evidence="1">
    <location>
        <begin position="58"/>
        <end position="86"/>
    </location>
</feature>
<reference evidence="2 3" key="1">
    <citation type="submission" date="2019-04" db="EMBL/GenBank/DDBJ databases">
        <title>Phreatobacter aquaticus sp. nov.</title>
        <authorList>
            <person name="Choi A."/>
        </authorList>
    </citation>
    <scope>NUCLEOTIDE SEQUENCE [LARGE SCALE GENOMIC DNA]</scope>
    <source>
        <strain evidence="2 3">KCTC 52518</strain>
    </source>
</reference>
<dbReference type="Pfam" id="PF09954">
    <property type="entry name" value="DUF2188"/>
    <property type="match status" value="1"/>
</dbReference>
<protein>
    <submittedName>
        <fullName evidence="2">DUF2188 domain-containing protein</fullName>
    </submittedName>
</protein>
<dbReference type="KEGG" id="pstg:E8M01_28210"/>
<dbReference type="AlphaFoldDB" id="A0A4D7BEU1"/>
<feature type="region of interest" description="Disordered" evidence="1">
    <location>
        <begin position="41"/>
        <end position="86"/>
    </location>
</feature>
<sequence>MAELHYQIVQHDGGWAYKLGDVISETFASHDEAVIAAEGVAARQHRPGEPVDIEYEDGDGRWHKEHSSGDDRPDVRVDDAPIGRKS</sequence>
<evidence type="ECO:0000313" key="2">
    <source>
        <dbReference type="EMBL" id="QCI67766.1"/>
    </source>
</evidence>
<dbReference type="OrthoDB" id="7596641at2"/>
<name>A0A4D7BEU1_9HYPH</name>
<proteinExistence type="predicted"/>
<dbReference type="Proteomes" id="UP000298781">
    <property type="component" value="Chromosome"/>
</dbReference>
<evidence type="ECO:0000313" key="3">
    <source>
        <dbReference type="Proteomes" id="UP000298781"/>
    </source>
</evidence>
<dbReference type="InterPro" id="IPR018691">
    <property type="entry name" value="DUF2188"/>
</dbReference>
<dbReference type="EMBL" id="CP039690">
    <property type="protein sequence ID" value="QCI67766.1"/>
    <property type="molecule type" value="Genomic_DNA"/>
</dbReference>
<dbReference type="RefSeq" id="WP_136963193.1">
    <property type="nucleotide sequence ID" value="NZ_CP039690.1"/>
</dbReference>
<gene>
    <name evidence="2" type="ORF">E8M01_28210</name>
</gene>
<accession>A0A4D7BEU1</accession>
<keyword evidence="3" id="KW-1185">Reference proteome</keyword>